<evidence type="ECO:0000256" key="3">
    <source>
        <dbReference type="ARBA" id="ARBA00022989"/>
    </source>
</evidence>
<gene>
    <name evidence="6" type="primary">steT_2</name>
    <name evidence="6" type="ORF">NCTC11166_02984</name>
</gene>
<feature type="transmembrane region" description="Helical" evidence="5">
    <location>
        <begin position="133"/>
        <end position="153"/>
    </location>
</feature>
<protein>
    <submittedName>
        <fullName evidence="6">Serine/threonine exchanger SteT</fullName>
    </submittedName>
</protein>
<evidence type="ECO:0000256" key="4">
    <source>
        <dbReference type="ARBA" id="ARBA00023136"/>
    </source>
</evidence>
<dbReference type="PANTHER" id="PTHR11785">
    <property type="entry name" value="AMINO ACID TRANSPORTER"/>
    <property type="match status" value="1"/>
</dbReference>
<dbReference type="PIRSF" id="PIRSF006060">
    <property type="entry name" value="AA_transporter"/>
    <property type="match status" value="1"/>
</dbReference>
<feature type="transmembrane region" description="Helical" evidence="5">
    <location>
        <begin position="421"/>
        <end position="439"/>
    </location>
</feature>
<evidence type="ECO:0000256" key="1">
    <source>
        <dbReference type="ARBA" id="ARBA00004141"/>
    </source>
</evidence>
<evidence type="ECO:0000256" key="2">
    <source>
        <dbReference type="ARBA" id="ARBA00022692"/>
    </source>
</evidence>
<evidence type="ECO:0000256" key="5">
    <source>
        <dbReference type="SAM" id="Phobius"/>
    </source>
</evidence>
<dbReference type="AlphaFoldDB" id="A0A2X1D4Y3"/>
<keyword evidence="3 5" id="KW-1133">Transmembrane helix</keyword>
<comment type="subcellular location">
    <subcellularLocation>
        <location evidence="1">Membrane</location>
        <topology evidence="1">Multi-pass membrane protein</topology>
    </subcellularLocation>
</comment>
<dbReference type="InterPro" id="IPR002293">
    <property type="entry name" value="AA/rel_permease1"/>
</dbReference>
<feature type="transmembrane region" description="Helical" evidence="5">
    <location>
        <begin position="289"/>
        <end position="314"/>
    </location>
</feature>
<dbReference type="PANTHER" id="PTHR11785:SF512">
    <property type="entry name" value="SOBREMESA, ISOFORM B"/>
    <property type="match status" value="1"/>
</dbReference>
<reference evidence="6 7" key="1">
    <citation type="submission" date="2018-06" db="EMBL/GenBank/DDBJ databases">
        <authorList>
            <consortium name="Pathogen Informatics"/>
            <person name="Doyle S."/>
        </authorList>
    </citation>
    <scope>NUCLEOTIDE SEQUENCE [LARGE SCALE GENOMIC DNA]</scope>
    <source>
        <strain evidence="6 7">NCTC11166</strain>
    </source>
</reference>
<sequence length="448" mass="46680">MTTEPQAAQPDRGHLLRVLGVTFGVAVVVGGVIGQGILRTPGVVAEGVQNPTIIIALWCVAGLVAWIDAMSTVELAASIRKTGGPYIFARRAFGSLTGLAVGVCDWLGNMGGIAFIAVVFGEYLHRLGVATSVPIGVLALLIVVVVGSVQWLGTKVGGRSQEIGSAVKAALFTVLIIGLFLAPRGAPVATEIAPATAAALTFGGIVMALRAISGTYYGWNSASYFCEEVVDPGRTIARATFSGIAVVTVIYVLANLAYLNVLTPAEMAGSNLVAADAAGRVFGDVAGPIVTAISLVSLVTIINAMVMVFPRVLFAMAREYQISALTRVAANGTPRLALIATVLAGGLLATIGVYETLLTFSTSLLALMSVLVNAAVIVLRVREPDLERPWKMPLYPLPAIIALAINTTLFVIFVVEDPLTAAKAFGTLAVLIAVAWLVIRRSVSSRWT</sequence>
<keyword evidence="2 5" id="KW-0812">Transmembrane</keyword>
<feature type="transmembrane region" description="Helical" evidence="5">
    <location>
        <begin position="360"/>
        <end position="381"/>
    </location>
</feature>
<dbReference type="InterPro" id="IPR050598">
    <property type="entry name" value="AminoAcid_Transporter"/>
</dbReference>
<feature type="transmembrane region" description="Helical" evidence="5">
    <location>
        <begin position="15"/>
        <end position="33"/>
    </location>
</feature>
<name>A0A2X1D4Y3_BREVE</name>
<dbReference type="GO" id="GO:0016020">
    <property type="term" value="C:membrane"/>
    <property type="evidence" value="ECO:0007669"/>
    <property type="project" value="UniProtKB-SubCell"/>
</dbReference>
<feature type="transmembrane region" description="Helical" evidence="5">
    <location>
        <begin position="393"/>
        <end position="415"/>
    </location>
</feature>
<proteinExistence type="predicted"/>
<evidence type="ECO:0000313" key="6">
    <source>
        <dbReference type="EMBL" id="SPU55585.1"/>
    </source>
</evidence>
<dbReference type="GO" id="GO:0015179">
    <property type="term" value="F:L-amino acid transmembrane transporter activity"/>
    <property type="evidence" value="ECO:0007669"/>
    <property type="project" value="TreeGrafter"/>
</dbReference>
<feature type="transmembrane region" description="Helical" evidence="5">
    <location>
        <begin position="53"/>
        <end position="77"/>
    </location>
</feature>
<feature type="transmembrane region" description="Helical" evidence="5">
    <location>
        <begin position="195"/>
        <end position="219"/>
    </location>
</feature>
<dbReference type="Gene3D" id="1.20.1740.10">
    <property type="entry name" value="Amino acid/polyamine transporter I"/>
    <property type="match status" value="1"/>
</dbReference>
<dbReference type="EMBL" id="UAQP01000014">
    <property type="protein sequence ID" value="SPU55585.1"/>
    <property type="molecule type" value="Genomic_DNA"/>
</dbReference>
<dbReference type="Pfam" id="PF13520">
    <property type="entry name" value="AA_permease_2"/>
    <property type="match status" value="1"/>
</dbReference>
<evidence type="ECO:0000313" key="7">
    <source>
        <dbReference type="Proteomes" id="UP000251186"/>
    </source>
</evidence>
<feature type="transmembrane region" description="Helical" evidence="5">
    <location>
        <begin position="335"/>
        <end position="354"/>
    </location>
</feature>
<feature type="transmembrane region" description="Helical" evidence="5">
    <location>
        <begin position="165"/>
        <end position="183"/>
    </location>
</feature>
<dbReference type="RefSeq" id="WP_112863482.1">
    <property type="nucleotide sequence ID" value="NZ_UAQP01000014.1"/>
</dbReference>
<feature type="transmembrane region" description="Helical" evidence="5">
    <location>
        <begin position="98"/>
        <end position="121"/>
    </location>
</feature>
<organism evidence="6 7">
    <name type="scientific">Brevundimonas vesicularis</name>
    <name type="common">Pseudomonas vesicularis</name>
    <dbReference type="NCBI Taxonomy" id="41276"/>
    <lineage>
        <taxon>Bacteria</taxon>
        <taxon>Pseudomonadati</taxon>
        <taxon>Pseudomonadota</taxon>
        <taxon>Alphaproteobacteria</taxon>
        <taxon>Caulobacterales</taxon>
        <taxon>Caulobacteraceae</taxon>
        <taxon>Brevundimonas</taxon>
    </lineage>
</organism>
<keyword evidence="4 5" id="KW-0472">Membrane</keyword>
<accession>A0A2X1D4Y3</accession>
<feature type="transmembrane region" description="Helical" evidence="5">
    <location>
        <begin position="239"/>
        <end position="259"/>
    </location>
</feature>
<dbReference type="Proteomes" id="UP000251186">
    <property type="component" value="Unassembled WGS sequence"/>
</dbReference>